<feature type="non-terminal residue" evidence="2">
    <location>
        <position position="101"/>
    </location>
</feature>
<dbReference type="VEuPathDB" id="FungiDB:BO70DRAFT_409253"/>
<proteinExistence type="predicted"/>
<accession>A0A317ULZ5</accession>
<dbReference type="PANTHER" id="PTHR33205:SF1">
    <property type="entry name" value="TRANSMEMBRANE PROTEIN"/>
    <property type="match status" value="1"/>
</dbReference>
<dbReference type="STRING" id="1448321.A0A317ULZ5"/>
<feature type="region of interest" description="Disordered" evidence="1">
    <location>
        <begin position="47"/>
        <end position="79"/>
    </location>
</feature>
<comment type="caution">
    <text evidence="2">The sequence shown here is derived from an EMBL/GenBank/DDBJ whole genome shotgun (WGS) entry which is preliminary data.</text>
</comment>
<evidence type="ECO:0000313" key="2">
    <source>
        <dbReference type="EMBL" id="PWY61552.1"/>
    </source>
</evidence>
<dbReference type="Proteomes" id="UP000247233">
    <property type="component" value="Unassembled WGS sequence"/>
</dbReference>
<gene>
    <name evidence="2" type="ORF">BO70DRAFT_409253</name>
</gene>
<evidence type="ECO:0000256" key="1">
    <source>
        <dbReference type="SAM" id="MobiDB-lite"/>
    </source>
</evidence>
<reference evidence="2 3" key="1">
    <citation type="submission" date="2016-12" db="EMBL/GenBank/DDBJ databases">
        <title>The genomes of Aspergillus section Nigri reveals drivers in fungal speciation.</title>
        <authorList>
            <consortium name="DOE Joint Genome Institute"/>
            <person name="Vesth T.C."/>
            <person name="Nybo J."/>
            <person name="Theobald S."/>
            <person name="Brandl J."/>
            <person name="Frisvad J.C."/>
            <person name="Nielsen K.F."/>
            <person name="Lyhne E.K."/>
            <person name="Kogle M.E."/>
            <person name="Kuo A."/>
            <person name="Riley R."/>
            <person name="Clum A."/>
            <person name="Nolan M."/>
            <person name="Lipzen A."/>
            <person name="Salamov A."/>
            <person name="Henrissat B."/>
            <person name="Wiebenga A."/>
            <person name="De Vries R.P."/>
            <person name="Grigoriev I.V."/>
            <person name="Mortensen U.H."/>
            <person name="Andersen M.R."/>
            <person name="Baker S.E."/>
        </authorList>
    </citation>
    <scope>NUCLEOTIDE SEQUENCE [LARGE SCALE GENOMIC DNA]</scope>
    <source>
        <strain evidence="2 3">CBS 117.55</strain>
    </source>
</reference>
<dbReference type="AlphaFoldDB" id="A0A317ULZ5"/>
<evidence type="ECO:0000313" key="3">
    <source>
        <dbReference type="Proteomes" id="UP000247233"/>
    </source>
</evidence>
<dbReference type="EMBL" id="MSFL01000186">
    <property type="protein sequence ID" value="PWY61552.1"/>
    <property type="molecule type" value="Genomic_DNA"/>
</dbReference>
<sequence>MCVQRLDDSLNSAIHISYRISLRSSSMPEPRDPLLKVLTDCKESTQTACFQTPPGGRQAAGPPKQHGTVDTGGRLGPKDPHSVMILPQVHLRKPCYDFYFL</sequence>
<dbReference type="PANTHER" id="PTHR33205">
    <property type="entry name" value="TRANSMEMBRANE PROTEIN"/>
    <property type="match status" value="1"/>
</dbReference>
<name>A0A317ULZ5_9EURO</name>
<protein>
    <submittedName>
        <fullName evidence="2">Uncharacterized protein</fullName>
    </submittedName>
</protein>
<keyword evidence="3" id="KW-1185">Reference proteome</keyword>
<organism evidence="2 3">
    <name type="scientific">Aspergillus heteromorphus CBS 117.55</name>
    <dbReference type="NCBI Taxonomy" id="1448321"/>
    <lineage>
        <taxon>Eukaryota</taxon>
        <taxon>Fungi</taxon>
        <taxon>Dikarya</taxon>
        <taxon>Ascomycota</taxon>
        <taxon>Pezizomycotina</taxon>
        <taxon>Eurotiomycetes</taxon>
        <taxon>Eurotiomycetidae</taxon>
        <taxon>Eurotiales</taxon>
        <taxon>Aspergillaceae</taxon>
        <taxon>Aspergillus</taxon>
        <taxon>Aspergillus subgen. Circumdati</taxon>
    </lineage>
</organism>
<dbReference type="AntiFam" id="ANF00034">
    <property type="entry name" value="Antisense to 5.8S rRNA"/>
</dbReference>